<feature type="region of interest" description="Disordered" evidence="1">
    <location>
        <begin position="444"/>
        <end position="605"/>
    </location>
</feature>
<feature type="compositionally biased region" description="Acidic residues" evidence="1">
    <location>
        <begin position="206"/>
        <end position="216"/>
    </location>
</feature>
<feature type="compositionally biased region" description="Polar residues" evidence="1">
    <location>
        <begin position="196"/>
        <end position="205"/>
    </location>
</feature>
<gene>
    <name evidence="4" type="ORF">HPLM_LOCUS16438</name>
</gene>
<dbReference type="OMA" id="DCEATTR"/>
<feature type="compositionally biased region" description="Basic and acidic residues" evidence="1">
    <location>
        <begin position="511"/>
        <end position="536"/>
    </location>
</feature>
<dbReference type="Pfam" id="PF00059">
    <property type="entry name" value="Lectin_C"/>
    <property type="match status" value="1"/>
</dbReference>
<dbReference type="STRING" id="6290.A0A158QR29"/>
<sequence length="629" mass="70604">MANLLFLVLTTFQGAHHSSNVHQSKEWVAGPNGYLYQFHAGDQSWLAAREFCLSQNSDLVVLRDAEQIDWLLSHYAPTYARFAERYIQVGLMIPDGPSRDWMYLDGSKYNQSVISWMSGEPFDHSTDGLERCALLRIHARVLDDVDCEATTRNQMPVRFICERSSKRHKQQQLSKNFLWGKLEQIFELLGFGSTTPAKKVNTTDANGEDYVEEETTEPSKIEESTNEVSTTSESSSERLEKETSTSATPVRAHAVPLREIPETEGSGTTVEENHIEKVSIRKGQPYKFVRIQNRAFQPTTDIKPPGDDDCDEEGSGATTQSNVIDTEDVDDLSQKPKIPVGKEQHIEDFLRTLRTFLSRAQHSDLRKLLDNDPDKSLLEKMKLAISAANDREYARLRELALMKKHGVDISNVRIKRTLPKKMRESEREDLFKKISGVVMEEAEKNELEAATEPSARTTTQEKSGSTTTAEEHELEHENSLESGTVKSPISAEHDNSSDGSDKGNGQSEESTTAKHEEPKEEKPKEDKANDDQDKELTTTSAPPVTVEDDDAVEVGTEKTPEAKKAQRKVSKEVKEEEDSSEEDNRDSTNPLGLPTLPPPPTLAPLPSLETVLENLGMQWRKLFTPPKVL</sequence>
<evidence type="ECO:0000256" key="1">
    <source>
        <dbReference type="SAM" id="MobiDB-lite"/>
    </source>
</evidence>
<dbReference type="PANTHER" id="PTHR45710">
    <property type="entry name" value="C-TYPE LECTIN DOMAIN-CONTAINING PROTEIN 180"/>
    <property type="match status" value="1"/>
</dbReference>
<feature type="compositionally biased region" description="Acidic residues" evidence="1">
    <location>
        <begin position="575"/>
        <end position="584"/>
    </location>
</feature>
<dbReference type="CDD" id="cd00037">
    <property type="entry name" value="CLECT"/>
    <property type="match status" value="1"/>
</dbReference>
<feature type="compositionally biased region" description="Basic and acidic residues" evidence="1">
    <location>
        <begin position="491"/>
        <end position="501"/>
    </location>
</feature>
<dbReference type="SMART" id="SM00034">
    <property type="entry name" value="CLECT"/>
    <property type="match status" value="1"/>
</dbReference>
<keyword evidence="5" id="KW-1185">Reference proteome</keyword>
<feature type="region of interest" description="Disordered" evidence="1">
    <location>
        <begin position="196"/>
        <end position="252"/>
    </location>
</feature>
<feature type="compositionally biased region" description="Low complexity" evidence="1">
    <location>
        <begin position="457"/>
        <end position="468"/>
    </location>
</feature>
<organism evidence="6">
    <name type="scientific">Haemonchus placei</name>
    <name type="common">Barber's pole worm</name>
    <dbReference type="NCBI Taxonomy" id="6290"/>
    <lineage>
        <taxon>Eukaryota</taxon>
        <taxon>Metazoa</taxon>
        <taxon>Ecdysozoa</taxon>
        <taxon>Nematoda</taxon>
        <taxon>Chromadorea</taxon>
        <taxon>Rhabditida</taxon>
        <taxon>Rhabditina</taxon>
        <taxon>Rhabditomorpha</taxon>
        <taxon>Strongyloidea</taxon>
        <taxon>Trichostrongylidae</taxon>
        <taxon>Haemonchus</taxon>
    </lineage>
</organism>
<evidence type="ECO:0000313" key="5">
    <source>
        <dbReference type="Proteomes" id="UP000268014"/>
    </source>
</evidence>
<feature type="domain" description="C-type lectin" evidence="3">
    <location>
        <begin position="31"/>
        <end position="148"/>
    </location>
</feature>
<dbReference type="PANTHER" id="PTHR45710:SF38">
    <property type="entry name" value="C-TYPE LECTIN DOMAIN-CONTAINING PROTEIN 180"/>
    <property type="match status" value="1"/>
</dbReference>
<feature type="region of interest" description="Disordered" evidence="1">
    <location>
        <begin position="298"/>
        <end position="319"/>
    </location>
</feature>
<reference evidence="6" key="1">
    <citation type="submission" date="2016-04" db="UniProtKB">
        <authorList>
            <consortium name="WormBaseParasite"/>
        </authorList>
    </citation>
    <scope>IDENTIFICATION</scope>
</reference>
<dbReference type="InterPro" id="IPR016186">
    <property type="entry name" value="C-type_lectin-like/link_sf"/>
</dbReference>
<feature type="compositionally biased region" description="Basic and acidic residues" evidence="1">
    <location>
        <begin position="469"/>
        <end position="479"/>
    </location>
</feature>
<dbReference type="InterPro" id="IPR050828">
    <property type="entry name" value="C-type_lectin/matrix_domain"/>
</dbReference>
<dbReference type="SUPFAM" id="SSF56436">
    <property type="entry name" value="C-type lectin-like"/>
    <property type="match status" value="1"/>
</dbReference>
<name>A0A158QR29_HAEPC</name>
<accession>A0A158QR29</accession>
<evidence type="ECO:0000259" key="3">
    <source>
        <dbReference type="PROSITE" id="PS50041"/>
    </source>
</evidence>
<dbReference type="Proteomes" id="UP000268014">
    <property type="component" value="Unassembled WGS sequence"/>
</dbReference>
<dbReference type="WBParaSite" id="HPLM_0001644601-mRNA-1">
    <property type="protein sequence ID" value="HPLM_0001644601-mRNA-1"/>
    <property type="gene ID" value="HPLM_0001644601"/>
</dbReference>
<dbReference type="InterPro" id="IPR016187">
    <property type="entry name" value="CTDL_fold"/>
</dbReference>
<dbReference type="InterPro" id="IPR001304">
    <property type="entry name" value="C-type_lectin-like"/>
</dbReference>
<feature type="compositionally biased region" description="Basic and acidic residues" evidence="1">
    <location>
        <begin position="555"/>
        <end position="574"/>
    </location>
</feature>
<dbReference type="Gene3D" id="3.10.100.10">
    <property type="entry name" value="Mannose-Binding Protein A, subunit A"/>
    <property type="match status" value="1"/>
</dbReference>
<evidence type="ECO:0000313" key="4">
    <source>
        <dbReference type="EMBL" id="VDO59951.1"/>
    </source>
</evidence>
<proteinExistence type="predicted"/>
<keyword evidence="2" id="KW-0732">Signal</keyword>
<dbReference type="AlphaFoldDB" id="A0A158QR29"/>
<dbReference type="OrthoDB" id="6337382at2759"/>
<dbReference type="PROSITE" id="PS50041">
    <property type="entry name" value="C_TYPE_LECTIN_2"/>
    <property type="match status" value="1"/>
</dbReference>
<evidence type="ECO:0000256" key="2">
    <source>
        <dbReference type="SAM" id="SignalP"/>
    </source>
</evidence>
<protein>
    <submittedName>
        <fullName evidence="6">C-type lectin domain-containing protein</fullName>
    </submittedName>
</protein>
<reference evidence="4 5" key="2">
    <citation type="submission" date="2018-11" db="EMBL/GenBank/DDBJ databases">
        <authorList>
            <consortium name="Pathogen Informatics"/>
        </authorList>
    </citation>
    <scope>NUCLEOTIDE SEQUENCE [LARGE SCALE GENOMIC DNA]</scope>
    <source>
        <strain evidence="4 5">MHpl1</strain>
    </source>
</reference>
<feature type="chain" id="PRO_5043135603" evidence="2">
    <location>
        <begin position="18"/>
        <end position="629"/>
    </location>
</feature>
<dbReference type="EMBL" id="UZAF01019424">
    <property type="protein sequence ID" value="VDO59951.1"/>
    <property type="molecule type" value="Genomic_DNA"/>
</dbReference>
<evidence type="ECO:0000313" key="6">
    <source>
        <dbReference type="WBParaSite" id="HPLM_0001644601-mRNA-1"/>
    </source>
</evidence>
<feature type="signal peptide" evidence="2">
    <location>
        <begin position="1"/>
        <end position="17"/>
    </location>
</feature>